<organism evidence="1 2">
    <name type="scientific">Reticulomyxa filosa</name>
    <dbReference type="NCBI Taxonomy" id="46433"/>
    <lineage>
        <taxon>Eukaryota</taxon>
        <taxon>Sar</taxon>
        <taxon>Rhizaria</taxon>
        <taxon>Retaria</taxon>
        <taxon>Foraminifera</taxon>
        <taxon>Monothalamids</taxon>
        <taxon>Reticulomyxidae</taxon>
        <taxon>Reticulomyxa</taxon>
    </lineage>
</organism>
<keyword evidence="2" id="KW-1185">Reference proteome</keyword>
<evidence type="ECO:0000313" key="2">
    <source>
        <dbReference type="Proteomes" id="UP000023152"/>
    </source>
</evidence>
<dbReference type="AlphaFoldDB" id="X6M7E9"/>
<accession>X6M7E9</accession>
<proteinExistence type="predicted"/>
<reference evidence="1 2" key="1">
    <citation type="journal article" date="2013" name="Curr. Biol.">
        <title>The Genome of the Foraminiferan Reticulomyxa filosa.</title>
        <authorList>
            <person name="Glockner G."/>
            <person name="Hulsmann N."/>
            <person name="Schleicher M."/>
            <person name="Noegel A.A."/>
            <person name="Eichinger L."/>
            <person name="Gallinger C."/>
            <person name="Pawlowski J."/>
            <person name="Sierra R."/>
            <person name="Euteneuer U."/>
            <person name="Pillet L."/>
            <person name="Moustafa A."/>
            <person name="Platzer M."/>
            <person name="Groth M."/>
            <person name="Szafranski K."/>
            <person name="Schliwa M."/>
        </authorList>
    </citation>
    <scope>NUCLEOTIDE SEQUENCE [LARGE SCALE GENOMIC DNA]</scope>
</reference>
<evidence type="ECO:0000313" key="1">
    <source>
        <dbReference type="EMBL" id="ETO08955.1"/>
    </source>
</evidence>
<sequence>MEEIILILPFQNGIDWLLGYLMDILSCDQNEKGTIDKSRGDMEKCVKLCLCIVETRCLKTLSILCRQNLTDYKRTIGHNLETFAYLQDLIKSKEIKIYSLMFKKINWLKHGATKIMMLTKKWKCKIIQ</sequence>
<name>X6M7E9_RETFI</name>
<comment type="caution">
    <text evidence="1">The sequence shown here is derived from an EMBL/GenBank/DDBJ whole genome shotgun (WGS) entry which is preliminary data.</text>
</comment>
<dbReference type="Proteomes" id="UP000023152">
    <property type="component" value="Unassembled WGS sequence"/>
</dbReference>
<dbReference type="EMBL" id="ASPP01024520">
    <property type="protein sequence ID" value="ETO08955.1"/>
    <property type="molecule type" value="Genomic_DNA"/>
</dbReference>
<gene>
    <name evidence="1" type="ORF">RFI_28432</name>
</gene>
<protein>
    <submittedName>
        <fullName evidence="1">Uncharacterized protein</fullName>
    </submittedName>
</protein>